<proteinExistence type="predicted"/>
<evidence type="ECO:0000259" key="2">
    <source>
        <dbReference type="Pfam" id="PF14432"/>
    </source>
</evidence>
<dbReference type="PROSITE" id="PS51257">
    <property type="entry name" value="PROKAR_LIPOPROTEIN"/>
    <property type="match status" value="1"/>
</dbReference>
<dbReference type="OrthoDB" id="185373at2759"/>
<dbReference type="Proteomes" id="UP001055439">
    <property type="component" value="Chromosome 8"/>
</dbReference>
<dbReference type="InterPro" id="IPR002885">
    <property type="entry name" value="PPR_rpt"/>
</dbReference>
<dbReference type="PANTHER" id="PTHR47926:SF533">
    <property type="entry name" value="DYW DOMAIN-CONTAINING PROTEIN"/>
    <property type="match status" value="1"/>
</dbReference>
<dbReference type="InterPro" id="IPR032867">
    <property type="entry name" value="DYW_dom"/>
</dbReference>
<name>A0A9E7HVA1_9LILI</name>
<accession>A0A9E7HVA1</accession>
<dbReference type="Pfam" id="PF01535">
    <property type="entry name" value="PPR"/>
    <property type="match status" value="2"/>
</dbReference>
<dbReference type="GO" id="GO:0009451">
    <property type="term" value="P:RNA modification"/>
    <property type="evidence" value="ECO:0007669"/>
    <property type="project" value="InterPro"/>
</dbReference>
<evidence type="ECO:0000313" key="4">
    <source>
        <dbReference type="Proteomes" id="UP001055439"/>
    </source>
</evidence>
<dbReference type="InterPro" id="IPR046848">
    <property type="entry name" value="E_motif"/>
</dbReference>
<dbReference type="GO" id="GO:0008270">
    <property type="term" value="F:zinc ion binding"/>
    <property type="evidence" value="ECO:0007669"/>
    <property type="project" value="InterPro"/>
</dbReference>
<dbReference type="Pfam" id="PF14432">
    <property type="entry name" value="DYW_deaminase"/>
    <property type="match status" value="1"/>
</dbReference>
<protein>
    <submittedName>
        <fullName evidence="3">Pentatricopeptide repeat-containing protein</fullName>
    </submittedName>
</protein>
<organism evidence="3 4">
    <name type="scientific">Musa troglodytarum</name>
    <name type="common">fe'i banana</name>
    <dbReference type="NCBI Taxonomy" id="320322"/>
    <lineage>
        <taxon>Eukaryota</taxon>
        <taxon>Viridiplantae</taxon>
        <taxon>Streptophyta</taxon>
        <taxon>Embryophyta</taxon>
        <taxon>Tracheophyta</taxon>
        <taxon>Spermatophyta</taxon>
        <taxon>Magnoliopsida</taxon>
        <taxon>Liliopsida</taxon>
        <taxon>Zingiberales</taxon>
        <taxon>Musaceae</taxon>
        <taxon>Musa</taxon>
    </lineage>
</organism>
<keyword evidence="4" id="KW-1185">Reference proteome</keyword>
<feature type="domain" description="DYW" evidence="2">
    <location>
        <begin position="203"/>
        <end position="295"/>
    </location>
</feature>
<sequence>MYGQGDKALRVFTRMEQMGVMPDHVAFLAIIYACSHSGLVDEGKMYFKRMEQEYKIIPSLEHYACMADLLARSGKLEEAEVFIEAMPVQPDISIWGALLSACRIFDETLIAERVCERIMAFDTENTGCHVLASNLYAAIGKWDMVGKIRKSIEAKKLKKDPGFSWIEVKNKVYVFGTGEQLVEQSEEVYKFLEVLTGLMAKEGYVPDRKFVLQDVEEDDKKHMLFTHSERLAIAFGLLNTKPGTPLLIMKNLRACGDCHTAIKYISKIVAREILIRDSNRFHLFKDGFCSCGDFW</sequence>
<dbReference type="FunFam" id="1.25.40.10:FF:000090">
    <property type="entry name" value="Pentatricopeptide repeat-containing protein, chloroplastic"/>
    <property type="match status" value="1"/>
</dbReference>
<dbReference type="GO" id="GO:0003723">
    <property type="term" value="F:RNA binding"/>
    <property type="evidence" value="ECO:0007669"/>
    <property type="project" value="InterPro"/>
</dbReference>
<dbReference type="NCBIfam" id="TIGR00756">
    <property type="entry name" value="PPR"/>
    <property type="match status" value="1"/>
</dbReference>
<dbReference type="Gene3D" id="1.25.40.10">
    <property type="entry name" value="Tetratricopeptide repeat domain"/>
    <property type="match status" value="1"/>
</dbReference>
<dbReference type="PANTHER" id="PTHR47926">
    <property type="entry name" value="PENTATRICOPEPTIDE REPEAT-CONTAINING PROTEIN"/>
    <property type="match status" value="1"/>
</dbReference>
<dbReference type="EMBL" id="CP097510">
    <property type="protein sequence ID" value="URE36198.1"/>
    <property type="molecule type" value="Genomic_DNA"/>
</dbReference>
<keyword evidence="1" id="KW-0677">Repeat</keyword>
<gene>
    <name evidence="3" type="ORF">MUK42_06480</name>
</gene>
<dbReference type="InterPro" id="IPR046960">
    <property type="entry name" value="PPR_At4g14850-like_plant"/>
</dbReference>
<evidence type="ECO:0000313" key="3">
    <source>
        <dbReference type="EMBL" id="URE36198.1"/>
    </source>
</evidence>
<dbReference type="AlphaFoldDB" id="A0A9E7HVA1"/>
<dbReference type="Pfam" id="PF20431">
    <property type="entry name" value="E_motif"/>
    <property type="match status" value="1"/>
</dbReference>
<dbReference type="InterPro" id="IPR011990">
    <property type="entry name" value="TPR-like_helical_dom_sf"/>
</dbReference>
<reference evidence="3" key="1">
    <citation type="submission" date="2022-05" db="EMBL/GenBank/DDBJ databases">
        <title>The Musa troglodytarum L. genome provides insights into the mechanism of non-climacteric behaviour and enrichment of carotenoids.</title>
        <authorList>
            <person name="Wang J."/>
        </authorList>
    </citation>
    <scope>NUCLEOTIDE SEQUENCE</scope>
    <source>
        <tissue evidence="3">Leaf</tissue>
    </source>
</reference>
<evidence type="ECO:0000256" key="1">
    <source>
        <dbReference type="ARBA" id="ARBA00022737"/>
    </source>
</evidence>